<protein>
    <submittedName>
        <fullName evidence="3">Redoxin domain-containing protein</fullName>
    </submittedName>
</protein>
<comment type="caution">
    <text evidence="3">The sequence shown here is derived from an EMBL/GenBank/DDBJ whole genome shotgun (WGS) entry which is preliminary data.</text>
</comment>
<dbReference type="EMBL" id="JAVRHT010000030">
    <property type="protein sequence ID" value="MDT0632527.1"/>
    <property type="molecule type" value="Genomic_DNA"/>
</dbReference>
<reference evidence="3 4" key="1">
    <citation type="submission" date="2023-09" db="EMBL/GenBank/DDBJ databases">
        <authorList>
            <person name="Rey-Velasco X."/>
        </authorList>
    </citation>
    <scope>NUCLEOTIDE SEQUENCE [LARGE SCALE GENOMIC DNA]</scope>
    <source>
        <strain evidence="3 4">F394</strain>
    </source>
</reference>
<dbReference type="Gene3D" id="3.40.30.10">
    <property type="entry name" value="Glutaredoxin"/>
    <property type="match status" value="1"/>
</dbReference>
<keyword evidence="1" id="KW-0732">Signal</keyword>
<sequence>MTRFSAVLAALVGLSLAAGAASAQTADPTPLPLTDRTLRAADGSSLSFGSAAGPEGLVVVFWSTACPWDDRYAPRLSDLVASYGPAGVGFVLVTSEGPAAVPTAAPAPRRRPASAGLAAPYVDDVDGSLAAAFGARSTPHVFFYGPDRTLVYEGAIDDSPVDADRVRTPYLRQALDQSIAGLPVEVMRTQAFGCTIKGRS</sequence>
<dbReference type="SUPFAM" id="SSF52833">
    <property type="entry name" value="Thioredoxin-like"/>
    <property type="match status" value="1"/>
</dbReference>
<evidence type="ECO:0000259" key="2">
    <source>
        <dbReference type="PROSITE" id="PS51352"/>
    </source>
</evidence>
<dbReference type="RefSeq" id="WP_311664489.1">
    <property type="nucleotide sequence ID" value="NZ_JAVRHT010000030.1"/>
</dbReference>
<name>A0ABU3BTB8_9BACT</name>
<feature type="signal peptide" evidence="1">
    <location>
        <begin position="1"/>
        <end position="23"/>
    </location>
</feature>
<feature type="chain" id="PRO_5045410838" evidence="1">
    <location>
        <begin position="24"/>
        <end position="200"/>
    </location>
</feature>
<dbReference type="PROSITE" id="PS51352">
    <property type="entry name" value="THIOREDOXIN_2"/>
    <property type="match status" value="1"/>
</dbReference>
<keyword evidence="4" id="KW-1185">Reference proteome</keyword>
<gene>
    <name evidence="3" type="ORF">RM540_12270</name>
</gene>
<organism evidence="3 4">
    <name type="scientific">Rubrivirga litoralis</name>
    <dbReference type="NCBI Taxonomy" id="3075598"/>
    <lineage>
        <taxon>Bacteria</taxon>
        <taxon>Pseudomonadati</taxon>
        <taxon>Rhodothermota</taxon>
        <taxon>Rhodothermia</taxon>
        <taxon>Rhodothermales</taxon>
        <taxon>Rubricoccaceae</taxon>
        <taxon>Rubrivirga</taxon>
    </lineage>
</organism>
<evidence type="ECO:0000313" key="4">
    <source>
        <dbReference type="Proteomes" id="UP001267426"/>
    </source>
</evidence>
<dbReference type="InterPro" id="IPR047262">
    <property type="entry name" value="PRX-like1"/>
</dbReference>
<dbReference type="InterPro" id="IPR000866">
    <property type="entry name" value="AhpC/TSA"/>
</dbReference>
<evidence type="ECO:0000256" key="1">
    <source>
        <dbReference type="SAM" id="SignalP"/>
    </source>
</evidence>
<dbReference type="Proteomes" id="UP001267426">
    <property type="component" value="Unassembled WGS sequence"/>
</dbReference>
<dbReference type="InterPro" id="IPR036249">
    <property type="entry name" value="Thioredoxin-like_sf"/>
</dbReference>
<dbReference type="PANTHER" id="PTHR43640:SF1">
    <property type="entry name" value="THIOREDOXIN-DEPENDENT PEROXIREDOXIN"/>
    <property type="match status" value="1"/>
</dbReference>
<evidence type="ECO:0000313" key="3">
    <source>
        <dbReference type="EMBL" id="MDT0632527.1"/>
    </source>
</evidence>
<dbReference type="Pfam" id="PF00578">
    <property type="entry name" value="AhpC-TSA"/>
    <property type="match status" value="1"/>
</dbReference>
<feature type="domain" description="Thioredoxin" evidence="2">
    <location>
        <begin position="27"/>
        <end position="180"/>
    </location>
</feature>
<proteinExistence type="predicted"/>
<accession>A0ABU3BTB8</accession>
<dbReference type="PANTHER" id="PTHR43640">
    <property type="entry name" value="OS07G0260300 PROTEIN"/>
    <property type="match status" value="1"/>
</dbReference>
<dbReference type="InterPro" id="IPR013766">
    <property type="entry name" value="Thioredoxin_domain"/>
</dbReference>